<dbReference type="Gene3D" id="3.40.720.10">
    <property type="entry name" value="Alkaline Phosphatase, subunit A"/>
    <property type="match status" value="1"/>
</dbReference>
<dbReference type="PANTHER" id="PTHR42693">
    <property type="entry name" value="ARYLSULFATASE FAMILY MEMBER"/>
    <property type="match status" value="1"/>
</dbReference>
<organism evidence="4 5">
    <name type="scientific">Pustulibacterium marinum</name>
    <dbReference type="NCBI Taxonomy" id="1224947"/>
    <lineage>
        <taxon>Bacteria</taxon>
        <taxon>Pseudomonadati</taxon>
        <taxon>Bacteroidota</taxon>
        <taxon>Flavobacteriia</taxon>
        <taxon>Flavobacteriales</taxon>
        <taxon>Flavobacteriaceae</taxon>
        <taxon>Pustulibacterium</taxon>
    </lineage>
</organism>
<evidence type="ECO:0000256" key="1">
    <source>
        <dbReference type="ARBA" id="ARBA00008779"/>
    </source>
</evidence>
<sequence>MKKKNRNQLTKWLWVTGCLAIVACDQKPKETNTTTATDTKEDTRPNIVVIMADDLGFSDLGCYGGEVNTPALNSLAENGLRFNAFYNTSRCCPSRAALLTGQYPHQAGIGRMTMDQGQPGYKGTLDEHTVTIAEVLKTAGYQTAMTGKWHVSITEDHGDQEQLDWLNHQKDYETFSDTMSYPTHRGFDKYYGNIWGVVDYFDPFSLVNGTKPVKEVPKDFYYTDAIGDTAVAYVEQFSKNKDPFFLYVAHCAPHWPLMAPEEEIEKYKDTYTVGWRKIREERYKRLIDKGIIQGDVAQLSEFMFQDKKWDANTDKVWDARAMATHAAMIDRMDQNIGKLINKLEETGELDNTVIFFLSDNGASSERPSQYGIGFDRPSETRAGTPIAYPVDKNTDALPGPETTMSGIGPQWANTANTPFRYWKAKVYEGGITTPFIVHWPKKIQDKGAIRTNAAHIVDIMPTILDIAQATYPEERNGNTVTPAVGKSMVAAMEGNTQENVNEVLFWEHFGSAALRKGDWKLVKLTEKDPWELYNLKTDRTELHNVAAENPEVVKAMQKEWKQLADGYEVYPKP</sequence>
<dbReference type="AlphaFoldDB" id="A0A1I7H0F6"/>
<dbReference type="CDD" id="cd16025">
    <property type="entry name" value="PAS_like"/>
    <property type="match status" value="1"/>
</dbReference>
<dbReference type="Proteomes" id="UP000199138">
    <property type="component" value="Unassembled WGS sequence"/>
</dbReference>
<dbReference type="InterPro" id="IPR050738">
    <property type="entry name" value="Sulfatase"/>
</dbReference>
<feature type="domain" description="Sulfatase N-terminal" evidence="3">
    <location>
        <begin position="45"/>
        <end position="468"/>
    </location>
</feature>
<dbReference type="InterPro" id="IPR000917">
    <property type="entry name" value="Sulfatase_N"/>
</dbReference>
<dbReference type="GO" id="GO:0004065">
    <property type="term" value="F:arylsulfatase activity"/>
    <property type="evidence" value="ECO:0007669"/>
    <property type="project" value="TreeGrafter"/>
</dbReference>
<dbReference type="Pfam" id="PF00884">
    <property type="entry name" value="Sulfatase"/>
    <property type="match status" value="1"/>
</dbReference>
<dbReference type="EMBL" id="FPBK01000006">
    <property type="protein sequence ID" value="SFU54155.1"/>
    <property type="molecule type" value="Genomic_DNA"/>
</dbReference>
<comment type="similarity">
    <text evidence="1">Belongs to the sulfatase family.</text>
</comment>
<accession>A0A1I7H0F6</accession>
<protein>
    <submittedName>
        <fullName evidence="4">Arylsulfatase</fullName>
    </submittedName>
</protein>
<evidence type="ECO:0000313" key="5">
    <source>
        <dbReference type="Proteomes" id="UP000199138"/>
    </source>
</evidence>
<reference evidence="4 5" key="1">
    <citation type="submission" date="2016-10" db="EMBL/GenBank/DDBJ databases">
        <authorList>
            <person name="de Groot N.N."/>
        </authorList>
    </citation>
    <scope>NUCLEOTIDE SEQUENCE [LARGE SCALE GENOMIC DNA]</scope>
    <source>
        <strain evidence="4 5">CGMCC 1.12333</strain>
    </source>
</reference>
<dbReference type="PANTHER" id="PTHR42693:SF53">
    <property type="entry name" value="ENDO-4-O-SULFATASE"/>
    <property type="match status" value="1"/>
</dbReference>
<keyword evidence="2" id="KW-0378">Hydrolase</keyword>
<proteinExistence type="inferred from homology"/>
<dbReference type="FunFam" id="3.40.720.10:FF:000047">
    <property type="entry name" value="Arylsulfatase"/>
    <property type="match status" value="1"/>
</dbReference>
<dbReference type="STRING" id="1224947.SAMN05216480_106155"/>
<dbReference type="OrthoDB" id="9803751at2"/>
<name>A0A1I7H0F6_9FLAO</name>
<evidence type="ECO:0000313" key="4">
    <source>
        <dbReference type="EMBL" id="SFU54155.1"/>
    </source>
</evidence>
<dbReference type="PROSITE" id="PS51257">
    <property type="entry name" value="PROKAR_LIPOPROTEIN"/>
    <property type="match status" value="1"/>
</dbReference>
<evidence type="ECO:0000259" key="3">
    <source>
        <dbReference type="Pfam" id="PF00884"/>
    </source>
</evidence>
<dbReference type="SUPFAM" id="SSF53649">
    <property type="entry name" value="Alkaline phosphatase-like"/>
    <property type="match status" value="1"/>
</dbReference>
<gene>
    <name evidence="4" type="ORF">SAMN05216480_106155</name>
</gene>
<keyword evidence="5" id="KW-1185">Reference proteome</keyword>
<dbReference type="Gene3D" id="3.30.1120.10">
    <property type="match status" value="1"/>
</dbReference>
<dbReference type="InterPro" id="IPR017850">
    <property type="entry name" value="Alkaline_phosphatase_core_sf"/>
</dbReference>
<dbReference type="RefSeq" id="WP_093025046.1">
    <property type="nucleotide sequence ID" value="NZ_FPBK01000006.1"/>
</dbReference>
<evidence type="ECO:0000256" key="2">
    <source>
        <dbReference type="ARBA" id="ARBA00022801"/>
    </source>
</evidence>